<dbReference type="GO" id="GO:0031509">
    <property type="term" value="P:subtelomeric heterochromatin formation"/>
    <property type="evidence" value="ECO:0007669"/>
    <property type="project" value="EnsemblFungi"/>
</dbReference>
<dbReference type="PIRSF" id="PIRSF037919">
    <property type="entry name" value="HDAC_II_yeast"/>
    <property type="match status" value="1"/>
</dbReference>
<feature type="region of interest" description="Disordered" evidence="11">
    <location>
        <begin position="1"/>
        <end position="30"/>
    </location>
</feature>
<dbReference type="GO" id="GO:0031508">
    <property type="term" value="P:pericentric heterochromatin formation"/>
    <property type="evidence" value="ECO:0007669"/>
    <property type="project" value="EnsemblFungi"/>
</dbReference>
<dbReference type="Pfam" id="PF00850">
    <property type="entry name" value="Hist_deacetyl"/>
    <property type="match status" value="1"/>
</dbReference>
<evidence type="ECO:0000256" key="8">
    <source>
        <dbReference type="ARBA" id="ARBA00023163"/>
    </source>
</evidence>
<sequence length="770" mass="85544">MAPALVDDAQMHDAPPLTPQHATSTHMTTASNRHLEDELQTSSLALQHPTDILPDTGHVLSNRIDHLKIRPRSGYAKLTPELFLQRRANAIRPKVSTDSYTRALPLSSLRTGLCYDVRMRFHATLDEEDVHPEDPRRIHVIYQALASAGLTKLPEGGSELENEDGLMVRIRAREVTEDEALLVHTSDHWRFLTTLPDLDKASLLNLTLTGDSVFYNNQSFTCAKLSCGGSIETCKAVWSGQVKNAIAVVRPPGHHAEPHKSMGFCLFNNVAVAARVIRQGNPECEKIMILDWDVHHGNGTQTAFYEDDSVLYVSLHRFEGGTFYPPYPDGDLTYCGEGGGLGYNVNIPWATGGIRDADYIYAFQRVVMPIAYEYQPDLVIISAGFDAAAGDKIGECFVTPAGYAHMTHMLMSLANGRVAVCLEVIRFPTRLPISIPSKLTTMLQGGYNLNSISNSALAVARTLMGEPPEPLHDVHASPKVVEVVNQVIIQQSQYWKCMEYKSINNRLSANKIKARRLHDIIRQYQARALFDTHGIAPLLVVRPSQLASPTFEDQVLATPNYDKADTLIIIVHDSADLLGVPEPGNDTIQTHNSFVMDSAKVFIEWAVNETFGVIDVNVPKYVTPDDEEDSQRVGNSGVNDDTNTLILQLWDNYIDLSDADKIVFIGIGEGYRNVLNLISLRDCVNRVVACVSFISRMPLCAVNATRDENIGYWYHKHSRVYAPMTHDAFQARKLKLKYGVIEGIPEDDLDSLVQAAYPRALAFITSKLSR</sequence>
<dbReference type="OMA" id="CFVSPAC"/>
<dbReference type="GO" id="GO:0003682">
    <property type="term" value="F:chromatin binding"/>
    <property type="evidence" value="ECO:0007669"/>
    <property type="project" value="EnsemblFungi"/>
</dbReference>
<evidence type="ECO:0000256" key="11">
    <source>
        <dbReference type="SAM" id="MobiDB-lite"/>
    </source>
</evidence>
<evidence type="ECO:0000256" key="6">
    <source>
        <dbReference type="ARBA" id="ARBA00022853"/>
    </source>
</evidence>
<feature type="domain" description="Arb2-like" evidence="13">
    <location>
        <begin position="516"/>
        <end position="768"/>
    </location>
</feature>
<dbReference type="GO" id="GO:0030466">
    <property type="term" value="P:silent mating-type cassette heterochromatin formation"/>
    <property type="evidence" value="ECO:0007669"/>
    <property type="project" value="EnsemblFungi"/>
</dbReference>
<organism evidence="14 15">
    <name type="scientific">Arthrobotrys oligospora (strain ATCC 24927 / CBS 115.81 / DSM 1491)</name>
    <name type="common">Nematode-trapping fungus</name>
    <name type="synonym">Didymozoophaga oligospora</name>
    <dbReference type="NCBI Taxonomy" id="756982"/>
    <lineage>
        <taxon>Eukaryota</taxon>
        <taxon>Fungi</taxon>
        <taxon>Dikarya</taxon>
        <taxon>Ascomycota</taxon>
        <taxon>Pezizomycotina</taxon>
        <taxon>Orbiliomycetes</taxon>
        <taxon>Orbiliales</taxon>
        <taxon>Orbiliaceae</taxon>
        <taxon>Orbilia</taxon>
        <taxon>Orbilia oligospora</taxon>
    </lineage>
</organism>
<dbReference type="PRINTS" id="PR01270">
    <property type="entry name" value="HDASUPER"/>
</dbReference>
<evidence type="ECO:0000256" key="9">
    <source>
        <dbReference type="ARBA" id="ARBA00023242"/>
    </source>
</evidence>
<name>G1XHM8_ARTOA</name>
<evidence type="ECO:0000256" key="1">
    <source>
        <dbReference type="ARBA" id="ARBA00004123"/>
    </source>
</evidence>
<dbReference type="Gene3D" id="3.40.800.20">
    <property type="entry name" value="Histone deacetylase domain"/>
    <property type="match status" value="2"/>
</dbReference>
<dbReference type="OrthoDB" id="424012at2759"/>
<dbReference type="PANTHER" id="PTHR10625:SF5">
    <property type="entry name" value="HISTONE DEACETYLASE"/>
    <property type="match status" value="1"/>
</dbReference>
<dbReference type="GO" id="GO:0140720">
    <property type="term" value="C:subtelomeric heterochromatin"/>
    <property type="evidence" value="ECO:0007669"/>
    <property type="project" value="EnsemblFungi"/>
</dbReference>
<keyword evidence="5 10" id="KW-0378">Hydrolase</keyword>
<comment type="function">
    <text evidence="10">Responsible for the deacetylation of lysine residues on the N-terminal part of the core histones (H2A, H2B, H3 and H4). Histone deacetylation gives a tag for epigenetic repression and plays an important role in transcriptional regulation, cell cycle progression and developmental events.</text>
</comment>
<dbReference type="InParanoid" id="G1XHM8"/>
<keyword evidence="7 10" id="KW-0805">Transcription regulation</keyword>
<dbReference type="InterPro" id="IPR023801">
    <property type="entry name" value="His_deacetylse_dom"/>
</dbReference>
<dbReference type="GO" id="GO:0000183">
    <property type="term" value="P:rDNA heterochromatin formation"/>
    <property type="evidence" value="ECO:0007669"/>
    <property type="project" value="EnsemblFungi"/>
</dbReference>
<dbReference type="eggNOG" id="KOG1343">
    <property type="taxonomic scope" value="Eukaryota"/>
</dbReference>
<dbReference type="RefSeq" id="XP_011123990.1">
    <property type="nucleotide sequence ID" value="XM_011125688.1"/>
</dbReference>
<proteinExistence type="inferred from homology"/>
<dbReference type="Pfam" id="PF09757">
    <property type="entry name" value="Arb2-like"/>
    <property type="match status" value="1"/>
</dbReference>
<evidence type="ECO:0000256" key="5">
    <source>
        <dbReference type="ARBA" id="ARBA00022801"/>
    </source>
</evidence>
<keyword evidence="8 10" id="KW-0804">Transcription</keyword>
<evidence type="ECO:0000256" key="4">
    <source>
        <dbReference type="ARBA" id="ARBA00022491"/>
    </source>
</evidence>
<evidence type="ECO:0000256" key="10">
    <source>
        <dbReference type="PIRNR" id="PIRNR037919"/>
    </source>
</evidence>
<dbReference type="ESTHER" id="artoa-g1xhm8">
    <property type="family name" value="Arb2_domain"/>
</dbReference>
<keyword evidence="4 10" id="KW-0678">Repressor</keyword>
<dbReference type="EC" id="3.5.1.98" evidence="3 10"/>
<keyword evidence="6 10" id="KW-0156">Chromatin regulator</keyword>
<keyword evidence="15" id="KW-1185">Reference proteome</keyword>
<accession>G1XHM8</accession>
<dbReference type="GO" id="GO:0031078">
    <property type="term" value="F:histone H3K14 deacetylase activity, hydrolytic mechanism"/>
    <property type="evidence" value="ECO:0007669"/>
    <property type="project" value="UniProtKB-UniRule"/>
</dbReference>
<dbReference type="GeneID" id="22894923"/>
<dbReference type="GO" id="GO:1990342">
    <property type="term" value="C:heterochromatin island"/>
    <property type="evidence" value="ECO:0007669"/>
    <property type="project" value="EnsemblFungi"/>
</dbReference>
<dbReference type="STRING" id="756982.G1XHM8"/>
<dbReference type="InterPro" id="IPR017321">
    <property type="entry name" value="Hist_deAcase_II_yeast"/>
</dbReference>
<dbReference type="GO" id="GO:0031934">
    <property type="term" value="C:mating-type region heterochromatin"/>
    <property type="evidence" value="ECO:0007669"/>
    <property type="project" value="EnsemblFungi"/>
</dbReference>
<feature type="domain" description="Histone deacetylase" evidence="12">
    <location>
        <begin position="131"/>
        <end position="423"/>
    </location>
</feature>
<comment type="caution">
    <text evidence="14">The sequence shown here is derived from an EMBL/GenBank/DDBJ whole genome shotgun (WGS) entry which is preliminary data.</text>
</comment>
<dbReference type="GO" id="GO:0005730">
    <property type="term" value="C:nucleolus"/>
    <property type="evidence" value="ECO:0007669"/>
    <property type="project" value="EnsemblFungi"/>
</dbReference>
<dbReference type="AlphaFoldDB" id="G1XHM8"/>
<dbReference type="GO" id="GO:0070824">
    <property type="term" value="C:SHREC complex"/>
    <property type="evidence" value="ECO:0007669"/>
    <property type="project" value="EnsemblFungi"/>
</dbReference>
<evidence type="ECO:0000313" key="14">
    <source>
        <dbReference type="EMBL" id="EGX47416.1"/>
    </source>
</evidence>
<evidence type="ECO:0000256" key="3">
    <source>
        <dbReference type="ARBA" id="ARBA00012111"/>
    </source>
</evidence>
<dbReference type="GO" id="GO:0000122">
    <property type="term" value="P:negative regulation of transcription by RNA polymerase II"/>
    <property type="evidence" value="ECO:0007669"/>
    <property type="project" value="EnsemblFungi"/>
</dbReference>
<dbReference type="EMBL" id="ADOT01000154">
    <property type="protein sequence ID" value="EGX47416.1"/>
    <property type="molecule type" value="Genomic_DNA"/>
</dbReference>
<comment type="similarity">
    <text evidence="2 10">Belongs to the histone deacetylase family. HD type 2 subfamily.</text>
</comment>
<dbReference type="SUPFAM" id="SSF52768">
    <property type="entry name" value="Arginase/deacetylase"/>
    <property type="match status" value="1"/>
</dbReference>
<evidence type="ECO:0000256" key="7">
    <source>
        <dbReference type="ARBA" id="ARBA00023015"/>
    </source>
</evidence>
<evidence type="ECO:0000259" key="12">
    <source>
        <dbReference type="Pfam" id="PF00850"/>
    </source>
</evidence>
<dbReference type="PANTHER" id="PTHR10625">
    <property type="entry name" value="HISTONE DEACETYLASE HDAC1-RELATED"/>
    <property type="match status" value="1"/>
</dbReference>
<feature type="compositionally biased region" description="Polar residues" evidence="11">
    <location>
        <begin position="20"/>
        <end position="30"/>
    </location>
</feature>
<dbReference type="GO" id="GO:0033553">
    <property type="term" value="C:rDNA heterochromatin"/>
    <property type="evidence" value="ECO:0007669"/>
    <property type="project" value="EnsemblFungi"/>
</dbReference>
<dbReference type="FunCoup" id="G1XHM8">
    <property type="interactions" value="151"/>
</dbReference>
<comment type="subcellular location">
    <subcellularLocation>
        <location evidence="1 10">Nucleus</location>
    </subcellularLocation>
</comment>
<dbReference type="GO" id="GO:0005721">
    <property type="term" value="C:pericentric heterochromatin"/>
    <property type="evidence" value="ECO:0007669"/>
    <property type="project" value="EnsemblFungi"/>
</dbReference>
<dbReference type="GO" id="GO:1902794">
    <property type="term" value="P:siRNA-independent facultative heterochromatin formation"/>
    <property type="evidence" value="ECO:0007669"/>
    <property type="project" value="EnsemblFungi"/>
</dbReference>
<dbReference type="InterPro" id="IPR023696">
    <property type="entry name" value="Ureohydrolase_dom_sf"/>
</dbReference>
<dbReference type="InterPro" id="IPR037138">
    <property type="entry name" value="His_deacetylse_dom_sf"/>
</dbReference>
<dbReference type="InterPro" id="IPR019154">
    <property type="entry name" value="Arb2-like_domain"/>
</dbReference>
<evidence type="ECO:0000256" key="2">
    <source>
        <dbReference type="ARBA" id="ARBA00007738"/>
    </source>
</evidence>
<evidence type="ECO:0000259" key="13">
    <source>
        <dbReference type="Pfam" id="PF09757"/>
    </source>
</evidence>
<keyword evidence="9 10" id="KW-0539">Nucleus</keyword>
<dbReference type="GO" id="GO:0000791">
    <property type="term" value="C:euchromatin"/>
    <property type="evidence" value="ECO:0007669"/>
    <property type="project" value="EnsemblFungi"/>
</dbReference>
<protein>
    <recommendedName>
        <fullName evidence="3 10">Histone deacetylase</fullName>
        <ecNumber evidence="3 10">3.5.1.98</ecNumber>
    </recommendedName>
</protein>
<dbReference type="GO" id="GO:0070823">
    <property type="term" value="C:HDA1 complex"/>
    <property type="evidence" value="ECO:0007669"/>
    <property type="project" value="EnsemblFungi"/>
</dbReference>
<dbReference type="Proteomes" id="UP000008784">
    <property type="component" value="Unassembled WGS sequence"/>
</dbReference>
<dbReference type="GO" id="GO:0045944">
    <property type="term" value="P:positive regulation of transcription by RNA polymerase II"/>
    <property type="evidence" value="ECO:0007669"/>
    <property type="project" value="EnsemblFungi"/>
</dbReference>
<evidence type="ECO:0000313" key="15">
    <source>
        <dbReference type="Proteomes" id="UP000008784"/>
    </source>
</evidence>
<dbReference type="InterPro" id="IPR000286">
    <property type="entry name" value="HDACs"/>
</dbReference>
<comment type="catalytic activity">
    <reaction evidence="10">
        <text>N(6)-acetyl-L-lysyl-[histone] + H2O = L-lysyl-[histone] + acetate</text>
        <dbReference type="Rhea" id="RHEA:58196"/>
        <dbReference type="Rhea" id="RHEA-COMP:9845"/>
        <dbReference type="Rhea" id="RHEA-COMP:11338"/>
        <dbReference type="ChEBI" id="CHEBI:15377"/>
        <dbReference type="ChEBI" id="CHEBI:29969"/>
        <dbReference type="ChEBI" id="CHEBI:30089"/>
        <dbReference type="ChEBI" id="CHEBI:61930"/>
        <dbReference type="EC" id="3.5.1.98"/>
    </reaction>
</comment>
<gene>
    <name evidence="14" type="ORF">AOL_s00083g509</name>
</gene>
<dbReference type="HOGENOM" id="CLU_007727_4_0_1"/>
<dbReference type="GO" id="GO:0042802">
    <property type="term" value="F:identical protein binding"/>
    <property type="evidence" value="ECO:0007669"/>
    <property type="project" value="EnsemblFungi"/>
</dbReference>
<reference evidence="14 15" key="1">
    <citation type="journal article" date="2011" name="PLoS Pathog.">
        <title>Genomic and proteomic analyses of the fungus Arthrobotrys oligospora provide insights into nematode-trap formation.</title>
        <authorList>
            <person name="Yang J."/>
            <person name="Wang L."/>
            <person name="Ji X."/>
            <person name="Feng Y."/>
            <person name="Li X."/>
            <person name="Zou C."/>
            <person name="Xu J."/>
            <person name="Ren Y."/>
            <person name="Mi Q."/>
            <person name="Wu J."/>
            <person name="Liu S."/>
            <person name="Liu Y."/>
            <person name="Huang X."/>
            <person name="Wang H."/>
            <person name="Niu X."/>
            <person name="Li J."/>
            <person name="Liang L."/>
            <person name="Luo Y."/>
            <person name="Ji K."/>
            <person name="Zhou W."/>
            <person name="Yu Z."/>
            <person name="Li G."/>
            <person name="Liu Y."/>
            <person name="Li L."/>
            <person name="Qiao M."/>
            <person name="Feng L."/>
            <person name="Zhang K.-Q."/>
        </authorList>
    </citation>
    <scope>NUCLEOTIDE SEQUENCE [LARGE SCALE GENOMIC DNA]</scope>
    <source>
        <strain evidence="15">ATCC 24927 / CBS 115.81 / DSM 1491</strain>
    </source>
</reference>